<evidence type="ECO:0000313" key="7">
    <source>
        <dbReference type="Proteomes" id="UP000576209"/>
    </source>
</evidence>
<dbReference type="InterPro" id="IPR007365">
    <property type="entry name" value="TFR-like_dimer_dom"/>
</dbReference>
<evidence type="ECO:0000259" key="3">
    <source>
        <dbReference type="Pfam" id="PF02225"/>
    </source>
</evidence>
<dbReference type="InterPro" id="IPR003137">
    <property type="entry name" value="PA_domain"/>
</dbReference>
<feature type="domain" description="PA" evidence="3">
    <location>
        <begin position="151"/>
        <end position="219"/>
    </location>
</feature>
<dbReference type="InterPro" id="IPR036757">
    <property type="entry name" value="TFR-like_dimer_dom_sf"/>
</dbReference>
<dbReference type="Pfam" id="PF04253">
    <property type="entry name" value="TFR_dimer"/>
    <property type="match status" value="1"/>
</dbReference>
<dbReference type="InterPro" id="IPR046450">
    <property type="entry name" value="PA_dom_sf"/>
</dbReference>
<comment type="caution">
    <text evidence="6">The sequence shown here is derived from an EMBL/GenBank/DDBJ whole genome shotgun (WGS) entry which is preliminary data.</text>
</comment>
<gene>
    <name evidence="6" type="ORF">GGR28_002730</name>
</gene>
<dbReference type="Proteomes" id="UP000576209">
    <property type="component" value="Unassembled WGS sequence"/>
</dbReference>
<organism evidence="6 7">
    <name type="scientific">Neolewinella aquimaris</name>
    <dbReference type="NCBI Taxonomy" id="1835722"/>
    <lineage>
        <taxon>Bacteria</taxon>
        <taxon>Pseudomonadati</taxon>
        <taxon>Bacteroidota</taxon>
        <taxon>Saprospiria</taxon>
        <taxon>Saprospirales</taxon>
        <taxon>Lewinellaceae</taxon>
        <taxon>Neolewinella</taxon>
    </lineage>
</organism>
<evidence type="ECO:0000256" key="1">
    <source>
        <dbReference type="ARBA" id="ARBA00005634"/>
    </source>
</evidence>
<dbReference type="SUPFAM" id="SSF53187">
    <property type="entry name" value="Zn-dependent exopeptidases"/>
    <property type="match status" value="1"/>
</dbReference>
<feature type="domain" description="Transferrin receptor-like dimerisation" evidence="4">
    <location>
        <begin position="624"/>
        <end position="727"/>
    </location>
</feature>
<keyword evidence="7" id="KW-1185">Reference proteome</keyword>
<evidence type="ECO:0000259" key="4">
    <source>
        <dbReference type="Pfam" id="PF04253"/>
    </source>
</evidence>
<keyword evidence="6" id="KW-0121">Carboxypeptidase</keyword>
<dbReference type="InterPro" id="IPR039373">
    <property type="entry name" value="Peptidase_M28B"/>
</dbReference>
<keyword evidence="6" id="KW-0645">Protease</keyword>
<protein>
    <submittedName>
        <fullName evidence="6">N-acetylated-alpha-linked acidic dipeptidase</fullName>
        <ecNumber evidence="6">3.4.17.21</ecNumber>
    </submittedName>
</protein>
<dbReference type="SUPFAM" id="SSF47672">
    <property type="entry name" value="Transferrin receptor-like dimerisation domain"/>
    <property type="match status" value="1"/>
</dbReference>
<dbReference type="Gene3D" id="3.40.630.10">
    <property type="entry name" value="Zn peptidases"/>
    <property type="match status" value="1"/>
</dbReference>
<keyword evidence="2" id="KW-0732">Signal</keyword>
<keyword evidence="6" id="KW-0378">Hydrolase</keyword>
<dbReference type="GO" id="GO:0004181">
    <property type="term" value="F:metallocarboxypeptidase activity"/>
    <property type="evidence" value="ECO:0007669"/>
    <property type="project" value="UniProtKB-EC"/>
</dbReference>
<evidence type="ECO:0000256" key="2">
    <source>
        <dbReference type="SAM" id="SignalP"/>
    </source>
</evidence>
<dbReference type="InterPro" id="IPR007484">
    <property type="entry name" value="Peptidase_M28"/>
</dbReference>
<dbReference type="RefSeq" id="WP_183496341.1">
    <property type="nucleotide sequence ID" value="NZ_JACIFF010000007.1"/>
</dbReference>
<dbReference type="PANTHER" id="PTHR10404:SF46">
    <property type="entry name" value="VACUOLAR PROTEIN SORTING-ASSOCIATED PROTEIN 70"/>
    <property type="match status" value="1"/>
</dbReference>
<dbReference type="SUPFAM" id="SSF52025">
    <property type="entry name" value="PA domain"/>
    <property type="match status" value="1"/>
</dbReference>
<dbReference type="Gene3D" id="3.50.30.30">
    <property type="match status" value="1"/>
</dbReference>
<name>A0A840E4V5_9BACT</name>
<dbReference type="CDD" id="cd02121">
    <property type="entry name" value="PA_GCPII_like"/>
    <property type="match status" value="1"/>
</dbReference>
<comment type="similarity">
    <text evidence="1">Belongs to the peptidase M28 family. M28B subfamily.</text>
</comment>
<dbReference type="Pfam" id="PF04389">
    <property type="entry name" value="Peptidase_M28"/>
    <property type="match status" value="1"/>
</dbReference>
<dbReference type="EMBL" id="JACIFF010000007">
    <property type="protein sequence ID" value="MBB4080100.1"/>
    <property type="molecule type" value="Genomic_DNA"/>
</dbReference>
<reference evidence="6 7" key="1">
    <citation type="submission" date="2020-08" db="EMBL/GenBank/DDBJ databases">
        <title>Genomic Encyclopedia of Type Strains, Phase IV (KMG-IV): sequencing the most valuable type-strain genomes for metagenomic binning, comparative biology and taxonomic classification.</title>
        <authorList>
            <person name="Goeker M."/>
        </authorList>
    </citation>
    <scope>NUCLEOTIDE SEQUENCE [LARGE SCALE GENOMIC DNA]</scope>
    <source>
        <strain evidence="6 7">DSM 105137</strain>
    </source>
</reference>
<dbReference type="FunFam" id="3.40.630.10:FF:000101">
    <property type="entry name" value="N-acetylated alpha-linked acidic dipeptidase like 1"/>
    <property type="match status" value="1"/>
</dbReference>
<proteinExistence type="inferred from homology"/>
<evidence type="ECO:0000313" key="6">
    <source>
        <dbReference type="EMBL" id="MBB4080100.1"/>
    </source>
</evidence>
<evidence type="ECO:0000259" key="5">
    <source>
        <dbReference type="Pfam" id="PF04389"/>
    </source>
</evidence>
<dbReference type="Pfam" id="PF02225">
    <property type="entry name" value="PA"/>
    <property type="match status" value="1"/>
</dbReference>
<feature type="signal peptide" evidence="2">
    <location>
        <begin position="1"/>
        <end position="22"/>
    </location>
</feature>
<dbReference type="Gene3D" id="1.20.930.40">
    <property type="entry name" value="Transferrin receptor-like, dimerisation domain"/>
    <property type="match status" value="1"/>
</dbReference>
<feature type="chain" id="PRO_5032359159" evidence="2">
    <location>
        <begin position="23"/>
        <end position="740"/>
    </location>
</feature>
<accession>A0A840E4V5</accession>
<feature type="domain" description="Peptidase M28" evidence="5">
    <location>
        <begin position="332"/>
        <end position="528"/>
    </location>
</feature>
<sequence>MKSPTLTLLVLAVCTFSLQVAAQTTAPLMGFTEASAQQQRTIETQLDALVTPGNLDEWMQYMTARPHHVGSPYDKKVVDFMAEKFRSWGYEVEVERFDVLFPTPKLRKLELIAPTKYTAMLQEPPVAGDAATEQTDEALPPYNAFSIDGDVTAELVFVNYGVPADYEELEKRGIDVRGKIVIAKYQGSWRGIKPKVAAEKGAIGCILYSDPEDDGYYRGETYPDGAFKNEYGVQRGAVMDLPSQPGDPLTPGYGATEGAERLDREDAPGLTKIPVLPISYHDAQPLLEALEGPVAPASWRGALPITYRIGPGPAEVHLQLEFNWDLAPAYDVIATLEGSAYPDEWIIRGNHHDAWVHGANDPISGMVAVMEEARAVSELVKTGWRPKRTIKYAAWGAEEPGLLGSTEWVETHAEELKEKAVAYINTDGTGRGFLNAGGSHTLEKFFGEITEDVMDPQTGVTVFARAAAESEVNDKKKLEHFNLSALGSGSDYSPFFQHLGIASFNMGFGGESSGGEYHTMYDSYDHYKRFKDPDFSYGAALVKVAGRTTLRLASADVLPFEFERFGTTLEGYVKEVTELADQQREETARENKLIRDGAYQLAADPTQPFVVPTAKEEVPYLNFAPLQNGLHRINQLAGQYDAAKATNLSAEERDRLNRLFIDLERQLTREEGLPRRPWFIHHVYAPGYYTGYGVKTLPGVREAIEQRNYPEAQEQIEKLGEVLETYGDQMEKIIGLTATR</sequence>
<dbReference type="EC" id="3.4.17.21" evidence="6"/>
<dbReference type="AlphaFoldDB" id="A0A840E4V5"/>
<dbReference type="PANTHER" id="PTHR10404">
    <property type="entry name" value="N-ACETYLATED-ALPHA-LINKED ACIDIC DIPEPTIDASE"/>
    <property type="match status" value="1"/>
</dbReference>